<dbReference type="Gene3D" id="3.40.50.300">
    <property type="entry name" value="P-loop containing nucleotide triphosphate hydrolases"/>
    <property type="match status" value="2"/>
</dbReference>
<evidence type="ECO:0000256" key="7">
    <source>
        <dbReference type="ARBA" id="ARBA00023125"/>
    </source>
</evidence>
<accession>A0A6C0A913</accession>
<dbReference type="GO" id="GO:0005829">
    <property type="term" value="C:cytosol"/>
    <property type="evidence" value="ECO:0007669"/>
    <property type="project" value="TreeGrafter"/>
</dbReference>
<dbReference type="Gene3D" id="1.10.860.10">
    <property type="entry name" value="DNAb Helicase, Chain A"/>
    <property type="match status" value="1"/>
</dbReference>
<dbReference type="GO" id="GO:0016787">
    <property type="term" value="F:hydrolase activity"/>
    <property type="evidence" value="ECO:0007669"/>
    <property type="project" value="UniProtKB-KW"/>
</dbReference>
<comment type="similarity">
    <text evidence="1">Belongs to the helicase family. DnaB subfamily.</text>
</comment>
<dbReference type="InterPro" id="IPR036185">
    <property type="entry name" value="DNA_heli_DnaB-like_N_sf"/>
</dbReference>
<keyword evidence="7" id="KW-0238">DNA-binding</keyword>
<dbReference type="GO" id="GO:0003677">
    <property type="term" value="F:DNA binding"/>
    <property type="evidence" value="ECO:0007669"/>
    <property type="project" value="UniProtKB-KW"/>
</dbReference>
<proteinExistence type="inferred from homology"/>
<name>A0A6C0A913_9FLOR</name>
<dbReference type="RefSeq" id="YP_009732254.1">
    <property type="nucleotide sequence ID" value="NC_046042.1"/>
</dbReference>
<keyword evidence="8" id="KW-0413">Isomerase</keyword>
<dbReference type="PANTHER" id="PTHR30153">
    <property type="entry name" value="REPLICATIVE DNA HELICASE DNAB"/>
    <property type="match status" value="1"/>
</dbReference>
<dbReference type="PANTHER" id="PTHR30153:SF2">
    <property type="entry name" value="REPLICATIVE DNA HELICASE"/>
    <property type="match status" value="1"/>
</dbReference>
<dbReference type="GeneID" id="44152307"/>
<evidence type="ECO:0000256" key="2">
    <source>
        <dbReference type="ARBA" id="ARBA00022705"/>
    </source>
</evidence>
<evidence type="ECO:0000256" key="6">
    <source>
        <dbReference type="ARBA" id="ARBA00022840"/>
    </source>
</evidence>
<gene>
    <name evidence="12" type="primary">dnaB</name>
</gene>
<keyword evidence="3" id="KW-0547">Nucleotide-binding</keyword>
<evidence type="ECO:0000256" key="3">
    <source>
        <dbReference type="ARBA" id="ARBA00022741"/>
    </source>
</evidence>
<geneLocation type="plastid" evidence="12"/>
<dbReference type="InterPro" id="IPR007693">
    <property type="entry name" value="DNA_helicase_DnaB-like_N"/>
</dbReference>
<keyword evidence="2" id="KW-0235">DNA replication</keyword>
<comment type="catalytic activity">
    <reaction evidence="10">
        <text>ATP + H2O = ADP + phosphate + H(+)</text>
        <dbReference type="Rhea" id="RHEA:13065"/>
        <dbReference type="ChEBI" id="CHEBI:15377"/>
        <dbReference type="ChEBI" id="CHEBI:15378"/>
        <dbReference type="ChEBI" id="CHEBI:30616"/>
        <dbReference type="ChEBI" id="CHEBI:43474"/>
        <dbReference type="ChEBI" id="CHEBI:456216"/>
        <dbReference type="EC" id="5.6.2.3"/>
    </reaction>
</comment>
<evidence type="ECO:0000256" key="9">
    <source>
        <dbReference type="ARBA" id="ARBA00044969"/>
    </source>
</evidence>
<dbReference type="PROSITE" id="PS51199">
    <property type="entry name" value="SF4_HELICASE"/>
    <property type="match status" value="1"/>
</dbReference>
<organism evidence="12">
    <name type="scientific">Gracilaria spinulosa</name>
    <dbReference type="NCBI Taxonomy" id="172972"/>
    <lineage>
        <taxon>Eukaryota</taxon>
        <taxon>Rhodophyta</taxon>
        <taxon>Florideophyceae</taxon>
        <taxon>Rhodymeniophycidae</taxon>
        <taxon>Gracilariales</taxon>
        <taxon>Gracilariaceae</taxon>
        <taxon>Gracilaria</taxon>
    </lineage>
</organism>
<evidence type="ECO:0000313" key="12">
    <source>
        <dbReference type="EMBL" id="QHS70657.1"/>
    </source>
</evidence>
<dbReference type="AlphaFoldDB" id="A0A6C0A913"/>
<dbReference type="GO" id="GO:0005524">
    <property type="term" value="F:ATP binding"/>
    <property type="evidence" value="ECO:0007669"/>
    <property type="project" value="UniProtKB-KW"/>
</dbReference>
<sequence length="594" mass="69261">MHSIILDPILPHNYIAEEILLGTILIHPTIFSQLIPFLKSDSFFVESHQLIYASLITLHKDNKIDILQLFYFLNSSQILYYVGGVFKIIELMRQSHIFMPSINMYVYIQELIILINNSYTRRLIIQYGYNVIKLANIHDLHCYQIYNKVSEYLESTVHKIPKENFMTFKDLIGDLLIQLKYQNLNLVQSTIKRNVILSGFESLDQLIQGLQGGDLIVIAGRPSVGKTSFVINLAFNILSSISLGLCFFSLEMSKIQIVSKFIAIASGISTQNISFNKIRVDEWFDLNQICRKLMKYKVYINDTPNISIDYIEYISKLLYQETGIIQLIIIDYLQLVQVEDFNNNIRTQELGYITRKLKLLAKYLSVPVVVLSQLNRSIETRVNKIPLLSDLRESGCVVNYYSFNLDIINNIHPQILHNYKILVRINMIECFNNNDLSNILLYTSHFDFSLQYCFSICFPYDLLSLTHNHKLYLKIRWLKLSFYLENTISVINYFYRLSKYIFEYVYISHIIYFDYFQVFDFQEPTYSVLRLSNFILHNSIEQDADIVIILSQSDSHIGLTKIIDVSLCKNRNGATGSCKLLFTPQNNKFCDVNL</sequence>
<evidence type="ECO:0000256" key="10">
    <source>
        <dbReference type="ARBA" id="ARBA00048954"/>
    </source>
</evidence>
<evidence type="ECO:0000259" key="11">
    <source>
        <dbReference type="PROSITE" id="PS51199"/>
    </source>
</evidence>
<feature type="domain" description="SF4 helicase" evidence="11">
    <location>
        <begin position="189"/>
        <end position="395"/>
    </location>
</feature>
<dbReference type="GO" id="GO:0006260">
    <property type="term" value="P:DNA replication"/>
    <property type="evidence" value="ECO:0007669"/>
    <property type="project" value="UniProtKB-KW"/>
</dbReference>
<keyword evidence="4" id="KW-0378">Hydrolase</keyword>
<dbReference type="GO" id="GO:0043139">
    <property type="term" value="F:5'-3' DNA helicase activity"/>
    <property type="evidence" value="ECO:0007669"/>
    <property type="project" value="UniProtKB-EC"/>
</dbReference>
<evidence type="ECO:0000256" key="8">
    <source>
        <dbReference type="ARBA" id="ARBA00023235"/>
    </source>
</evidence>
<evidence type="ECO:0000256" key="5">
    <source>
        <dbReference type="ARBA" id="ARBA00022806"/>
    </source>
</evidence>
<evidence type="ECO:0000256" key="4">
    <source>
        <dbReference type="ARBA" id="ARBA00022801"/>
    </source>
</evidence>
<keyword evidence="12" id="KW-0934">Plastid</keyword>
<dbReference type="Pfam" id="PF00772">
    <property type="entry name" value="DnaB"/>
    <property type="match status" value="1"/>
</dbReference>
<dbReference type="SUPFAM" id="SSF48024">
    <property type="entry name" value="N-terminal domain of DnaB helicase"/>
    <property type="match status" value="1"/>
</dbReference>
<evidence type="ECO:0000256" key="1">
    <source>
        <dbReference type="ARBA" id="ARBA00008428"/>
    </source>
</evidence>
<protein>
    <recommendedName>
        <fullName evidence="9">DNA 5'-3' helicase</fullName>
        <ecNumber evidence="9">5.6.2.3</ecNumber>
    </recommendedName>
</protein>
<dbReference type="EMBL" id="MN053319">
    <property type="protein sequence ID" value="QHS70657.1"/>
    <property type="molecule type" value="Genomic_DNA"/>
</dbReference>
<reference evidence="12" key="1">
    <citation type="journal article" date="2019" name="Mitochondrial DNA Part B Resour">
        <title>The complete plastid genome and phylogenetic analysis of Gracilaria spinulosa.</title>
        <authorList>
            <person name="Liu T."/>
            <person name="Tang X."/>
            <person name="Jia X."/>
            <person name="Wu X."/>
            <person name="Huang M."/>
            <person name="Zeng J."/>
            <person name="Chen W."/>
        </authorList>
    </citation>
    <scope>NUCLEOTIDE SEQUENCE</scope>
</reference>
<dbReference type="EC" id="5.6.2.3" evidence="9"/>
<dbReference type="InterPro" id="IPR016136">
    <property type="entry name" value="DNA_helicase_N/primase_C"/>
</dbReference>
<dbReference type="InterPro" id="IPR007694">
    <property type="entry name" value="DNA_helicase_DnaB-like_C"/>
</dbReference>
<dbReference type="InterPro" id="IPR027417">
    <property type="entry name" value="P-loop_NTPase"/>
</dbReference>
<keyword evidence="5 12" id="KW-0347">Helicase</keyword>
<dbReference type="SUPFAM" id="SSF52540">
    <property type="entry name" value="P-loop containing nucleoside triphosphate hydrolases"/>
    <property type="match status" value="1"/>
</dbReference>
<dbReference type="Pfam" id="PF03796">
    <property type="entry name" value="DnaB_C"/>
    <property type="match status" value="1"/>
</dbReference>
<keyword evidence="6" id="KW-0067">ATP-binding</keyword>